<dbReference type="PROSITE" id="PS50294">
    <property type="entry name" value="WD_REPEATS_REGION"/>
    <property type="match status" value="12"/>
</dbReference>
<feature type="domain" description="Nephrocystin 3-like N-terminal" evidence="5">
    <location>
        <begin position="309"/>
        <end position="471"/>
    </location>
</feature>
<evidence type="ECO:0000313" key="6">
    <source>
        <dbReference type="EMBL" id="KAF5373379.1"/>
    </source>
</evidence>
<dbReference type="PANTHER" id="PTHR19848:SF8">
    <property type="entry name" value="F-BOX AND WD REPEAT DOMAIN CONTAINING 7"/>
    <property type="match status" value="1"/>
</dbReference>
<proteinExistence type="predicted"/>
<gene>
    <name evidence="6" type="ORF">D9757_009755</name>
</gene>
<feature type="repeat" description="WD" evidence="3">
    <location>
        <begin position="893"/>
        <end position="934"/>
    </location>
</feature>
<dbReference type="InterPro" id="IPR011047">
    <property type="entry name" value="Quinoprotein_ADH-like_sf"/>
</dbReference>
<evidence type="ECO:0000256" key="1">
    <source>
        <dbReference type="ARBA" id="ARBA00022574"/>
    </source>
</evidence>
<dbReference type="EMBL" id="JAACJN010000106">
    <property type="protein sequence ID" value="KAF5373379.1"/>
    <property type="molecule type" value="Genomic_DNA"/>
</dbReference>
<dbReference type="Gene3D" id="3.40.50.300">
    <property type="entry name" value="P-loop containing nucleotide triphosphate hydrolases"/>
    <property type="match status" value="1"/>
</dbReference>
<name>A0A8H5GYL2_9AGAR</name>
<feature type="repeat" description="WD" evidence="3">
    <location>
        <begin position="1237"/>
        <end position="1278"/>
    </location>
</feature>
<feature type="repeat" description="WD" evidence="3">
    <location>
        <begin position="979"/>
        <end position="1020"/>
    </location>
</feature>
<accession>A0A8H5GYL2</accession>
<dbReference type="Gene3D" id="2.130.10.10">
    <property type="entry name" value="YVTN repeat-like/Quinoprotein amine dehydrogenase"/>
    <property type="match status" value="7"/>
</dbReference>
<feature type="repeat" description="WD" evidence="3">
    <location>
        <begin position="1323"/>
        <end position="1364"/>
    </location>
</feature>
<feature type="region of interest" description="Disordered" evidence="4">
    <location>
        <begin position="1"/>
        <end position="104"/>
    </location>
</feature>
<feature type="repeat" description="WD" evidence="3">
    <location>
        <begin position="1280"/>
        <end position="1321"/>
    </location>
</feature>
<dbReference type="InterPro" id="IPR001680">
    <property type="entry name" value="WD40_rpt"/>
</dbReference>
<dbReference type="Pfam" id="PF00400">
    <property type="entry name" value="WD40"/>
    <property type="match status" value="12"/>
</dbReference>
<dbReference type="CDD" id="cd00200">
    <property type="entry name" value="WD40"/>
    <property type="match status" value="3"/>
</dbReference>
<keyword evidence="7" id="KW-1185">Reference proteome</keyword>
<feature type="repeat" description="WD" evidence="3">
    <location>
        <begin position="1065"/>
        <end position="1106"/>
    </location>
</feature>
<dbReference type="CDD" id="cd21037">
    <property type="entry name" value="MLKL_NTD"/>
    <property type="match status" value="1"/>
</dbReference>
<dbReference type="PROSITE" id="PS50082">
    <property type="entry name" value="WD_REPEATS_2"/>
    <property type="match status" value="12"/>
</dbReference>
<dbReference type="InterPro" id="IPR059179">
    <property type="entry name" value="MLKL-like_MCAfunc"/>
</dbReference>
<dbReference type="InterPro" id="IPR027417">
    <property type="entry name" value="P-loop_NTPase"/>
</dbReference>
<organism evidence="6 7">
    <name type="scientific">Collybiopsis confluens</name>
    <dbReference type="NCBI Taxonomy" id="2823264"/>
    <lineage>
        <taxon>Eukaryota</taxon>
        <taxon>Fungi</taxon>
        <taxon>Dikarya</taxon>
        <taxon>Basidiomycota</taxon>
        <taxon>Agaricomycotina</taxon>
        <taxon>Agaricomycetes</taxon>
        <taxon>Agaricomycetidae</taxon>
        <taxon>Agaricales</taxon>
        <taxon>Marasmiineae</taxon>
        <taxon>Omphalotaceae</taxon>
        <taxon>Collybiopsis</taxon>
    </lineage>
</organism>
<evidence type="ECO:0000259" key="5">
    <source>
        <dbReference type="Pfam" id="PF24883"/>
    </source>
</evidence>
<dbReference type="PROSITE" id="PS00678">
    <property type="entry name" value="WD_REPEATS_1"/>
    <property type="match status" value="9"/>
</dbReference>
<feature type="repeat" description="WD" evidence="3">
    <location>
        <begin position="1366"/>
        <end position="1407"/>
    </location>
</feature>
<dbReference type="PANTHER" id="PTHR19848">
    <property type="entry name" value="WD40 REPEAT PROTEIN"/>
    <property type="match status" value="1"/>
</dbReference>
<dbReference type="InterPro" id="IPR056884">
    <property type="entry name" value="NPHP3-like_N"/>
</dbReference>
<evidence type="ECO:0000256" key="3">
    <source>
        <dbReference type="PROSITE-ProRule" id="PRU00221"/>
    </source>
</evidence>
<reference evidence="6 7" key="1">
    <citation type="journal article" date="2020" name="ISME J.">
        <title>Uncovering the hidden diversity of litter-decomposition mechanisms in mushroom-forming fungi.</title>
        <authorList>
            <person name="Floudas D."/>
            <person name="Bentzer J."/>
            <person name="Ahren D."/>
            <person name="Johansson T."/>
            <person name="Persson P."/>
            <person name="Tunlid A."/>
        </authorList>
    </citation>
    <scope>NUCLEOTIDE SEQUENCE [LARGE SCALE GENOMIC DNA]</scope>
    <source>
        <strain evidence="6 7">CBS 406.79</strain>
    </source>
</reference>
<feature type="repeat" description="WD" evidence="3">
    <location>
        <begin position="1151"/>
        <end position="1192"/>
    </location>
</feature>
<evidence type="ECO:0000256" key="2">
    <source>
        <dbReference type="ARBA" id="ARBA00022737"/>
    </source>
</evidence>
<dbReference type="Proteomes" id="UP000518752">
    <property type="component" value="Unassembled WGS sequence"/>
</dbReference>
<feature type="repeat" description="WD" evidence="3">
    <location>
        <begin position="1194"/>
        <end position="1235"/>
    </location>
</feature>
<dbReference type="OrthoDB" id="538223at2759"/>
<sequence length="1423" mass="155351">MSSERRAESTASPFVKDQTNRFNQSNMRKMYNSGKTKAKKVLDKYRSRSVTPTGTGPSTLAPAADHRSQVEVSSTPGSRPSTPTAQVNTTLDTAGRTPETDNLQSQVVVPEVADLTPTSETTFTTRAVVDTVETALGVLKEVSAAFPPLQAVVGGVIECINIYKKVSGNTDALKSLAKDLIQRTEFLQAQLTQEGLEDASEMVGMEALAKKLEDIYKGVKQETDKGNLAKFVQQSQIGEKIQLFKERVQHAYDEWKMQVQSAIQQEISKLLNEHILEKLKYAPEAFYDTDVEGIQRQYCLQGTRTRIIDQIKHWANDPNGSTGYWIWGMAGTGKSTIAMSACQAFQESKDCALVASFFCSRQIAECSNYRKIIPTLAYKLARSFRRFAVELKKIYGSDPDIAGKRPEIQVLKLLIEPWKAVAVKGLHRLKVPIVVLDALDECPEIQVVLRPLIAAIQGGQLPDLKLLFTSRPEYLIQLLMPPNQLPTEIPSTVKQFRLHDVGDMEIQSDIYTFLDNELQGVATNDDQLQKLAELSGKLFIYAATVVKFIKGVMDPAQQQTRLKDSLAQTEKPEDLQKVYSTIVESAIHNNLRAPEAQNLRQILNTIITLYQPLTCKGVAEMVSLPQSTVEALIRSLQAVCYISDKNECIYTFHLSFSEYIMGGKEYGDAHRYHQSISKSCFQQMKRLRFNICELPSSFTPDDEVVGLEKRVKERIEGAIEYSCMFWVDHVMRTEATPDLMKKMNDFLQDKGIYWIEAMNLMKALPRCGDMMKLLIEEVISGQNTELRQMSKDLYNLLTMFGGSDARKVTPHLYLSTIPFWRIYVEGELGRRYNQTLRIKHSRRSNQEVVAMNLHNLINAVAVSENGRIAVGLGGGGEIRILYASTGMVIGNPLLGHTNWVNSVAFSPDGTRIVSGSDDQTVRIWDAATGTQVGDPLLGHTSEVYSVAFSPDGRRIVSGSGDQTVRIWDAATGTQVGDPLLGHTDWVRSVGFSPDGTRIVSGSDDQTVRIWDAATGTHAGDPLLGHTNLVCSVAFSPDGTRIVSSSGDQTVRIWDAATGTQVGDPLLGHTNLVCSVAFSPDGTRIVSNSRDQTVRIWDAATGTQVGDPLLGHTNSVCSVAFSPDGTRIVSGSDDQTVRIWDAATRTQVGDPLLGHTDWVRSVGFSPDGTRIVSGSDDQTVRIWDAAAGTQVGDPLLGHANSVWSVACSPDGTRIVSGSGDQTVRIWDAATGTQVGDPLLGHTNLVCSVAFSPDGTRIVSSSDDQTVRIWDAATGTQVGDPLLGHTNLVCSVAFSPDGTRIVSGSGDQTVRIWDAATGTQVGDPLLGHTGWVRSVTFSPDGTRIVSGSGDQAVRIWDAATGTQVGDPLLGHTNSVCSVAFSPDGTRIVSGSGDQTVRVWDTATGTQAGDPLLGHTDWVHSVVMDK</sequence>
<feature type="compositionally biased region" description="Low complexity" evidence="4">
    <location>
        <begin position="73"/>
        <end position="84"/>
    </location>
</feature>
<feature type="repeat" description="WD" evidence="3">
    <location>
        <begin position="1108"/>
        <end position="1149"/>
    </location>
</feature>
<dbReference type="InterPro" id="IPR020472">
    <property type="entry name" value="WD40_PAC1"/>
</dbReference>
<protein>
    <recommendedName>
        <fullName evidence="5">Nephrocystin 3-like N-terminal domain-containing protein</fullName>
    </recommendedName>
</protein>
<dbReference type="InterPro" id="IPR015943">
    <property type="entry name" value="WD40/YVTN_repeat-like_dom_sf"/>
</dbReference>
<dbReference type="SUPFAM" id="SSF50978">
    <property type="entry name" value="WD40 repeat-like"/>
    <property type="match status" value="1"/>
</dbReference>
<dbReference type="Pfam" id="PF24883">
    <property type="entry name" value="NPHP3_N"/>
    <property type="match status" value="1"/>
</dbReference>
<keyword evidence="1 3" id="KW-0853">WD repeat</keyword>
<dbReference type="InterPro" id="IPR019775">
    <property type="entry name" value="WD40_repeat_CS"/>
</dbReference>
<dbReference type="SUPFAM" id="SSF50998">
    <property type="entry name" value="Quinoprotein alcohol dehydrogenase-like"/>
    <property type="match status" value="1"/>
</dbReference>
<dbReference type="PRINTS" id="PR00320">
    <property type="entry name" value="GPROTEINBRPT"/>
</dbReference>
<feature type="repeat" description="WD" evidence="3">
    <location>
        <begin position="1022"/>
        <end position="1063"/>
    </location>
</feature>
<dbReference type="SUPFAM" id="SSF52540">
    <property type="entry name" value="P-loop containing nucleoside triphosphate hydrolases"/>
    <property type="match status" value="1"/>
</dbReference>
<keyword evidence="2" id="KW-0677">Repeat</keyword>
<comment type="caution">
    <text evidence="6">The sequence shown here is derived from an EMBL/GenBank/DDBJ whole genome shotgun (WGS) entry which is preliminary data.</text>
</comment>
<evidence type="ECO:0000313" key="7">
    <source>
        <dbReference type="Proteomes" id="UP000518752"/>
    </source>
</evidence>
<evidence type="ECO:0000256" key="4">
    <source>
        <dbReference type="SAM" id="MobiDB-lite"/>
    </source>
</evidence>
<feature type="repeat" description="WD" evidence="3">
    <location>
        <begin position="936"/>
        <end position="977"/>
    </location>
</feature>
<dbReference type="SMART" id="SM00320">
    <property type="entry name" value="WD40"/>
    <property type="match status" value="13"/>
</dbReference>
<dbReference type="InterPro" id="IPR036322">
    <property type="entry name" value="WD40_repeat_dom_sf"/>
</dbReference>
<feature type="compositionally biased region" description="Polar residues" evidence="4">
    <location>
        <begin position="48"/>
        <end position="58"/>
    </location>
</feature>